<sequence length="96" mass="10471">MKLARKLILHSPVSDEALLDGFVERCLRDGVSLLAIAGPGSPRLEDIVDEIVVGDGSEPDRFLCTTSHANEPFEDVLNMAQTWEAELGGPVKEIRL</sequence>
<accession>A0A2P7QIR7</accession>
<comment type="caution">
    <text evidence="1">The sequence shown here is derived from an EMBL/GenBank/DDBJ whole genome shotgun (WGS) entry which is preliminary data.</text>
</comment>
<reference evidence="1 2" key="1">
    <citation type="submission" date="2018-03" db="EMBL/GenBank/DDBJ databases">
        <title>The draft genome of Sphingosinicella sp. GL-C-18.</title>
        <authorList>
            <person name="Liu L."/>
            <person name="Li L."/>
            <person name="Liang L."/>
            <person name="Zhang X."/>
            <person name="Wang T."/>
        </authorList>
    </citation>
    <scope>NUCLEOTIDE SEQUENCE [LARGE SCALE GENOMIC DNA]</scope>
    <source>
        <strain evidence="1 2">GL-C-18</strain>
    </source>
</reference>
<dbReference type="AlphaFoldDB" id="A0A2P7QIR7"/>
<protein>
    <submittedName>
        <fullName evidence="1">Uncharacterized protein</fullName>
    </submittedName>
</protein>
<evidence type="ECO:0000313" key="1">
    <source>
        <dbReference type="EMBL" id="PSJ37875.1"/>
    </source>
</evidence>
<dbReference type="Proteomes" id="UP000241167">
    <property type="component" value="Unassembled WGS sequence"/>
</dbReference>
<organism evidence="1 2">
    <name type="scientific">Allosphingosinicella deserti</name>
    <dbReference type="NCBI Taxonomy" id="2116704"/>
    <lineage>
        <taxon>Bacteria</taxon>
        <taxon>Pseudomonadati</taxon>
        <taxon>Pseudomonadota</taxon>
        <taxon>Alphaproteobacteria</taxon>
        <taxon>Sphingomonadales</taxon>
        <taxon>Sphingomonadaceae</taxon>
        <taxon>Allosphingosinicella</taxon>
    </lineage>
</organism>
<evidence type="ECO:0000313" key="2">
    <source>
        <dbReference type="Proteomes" id="UP000241167"/>
    </source>
</evidence>
<keyword evidence="2" id="KW-1185">Reference proteome</keyword>
<proteinExistence type="predicted"/>
<dbReference type="OrthoDB" id="7572829at2"/>
<dbReference type="EMBL" id="PXYI01000007">
    <property type="protein sequence ID" value="PSJ37875.1"/>
    <property type="molecule type" value="Genomic_DNA"/>
</dbReference>
<name>A0A2P7QIR7_9SPHN</name>
<gene>
    <name evidence="1" type="ORF">C7I55_19380</name>
</gene>